<evidence type="ECO:0000313" key="1">
    <source>
        <dbReference type="EMBL" id="VDM75699.1"/>
    </source>
</evidence>
<proteinExistence type="predicted"/>
<reference evidence="1 2" key="1">
    <citation type="submission" date="2018-11" db="EMBL/GenBank/DDBJ databases">
        <authorList>
            <consortium name="Pathogen Informatics"/>
        </authorList>
    </citation>
    <scope>NUCLEOTIDE SEQUENCE [LARGE SCALE GENOMIC DNA]</scope>
</reference>
<sequence>MSPRQKHSSKPRRKAAIADGIDYCIVSRYCQLSRTHSGEFARAAARIRVQWTEPDERMRQIRHRNRALGNVPVH</sequence>
<dbReference type="AlphaFoldDB" id="A0A3P7J723"/>
<keyword evidence="2" id="KW-1185">Reference proteome</keyword>
<organism evidence="1 2">
    <name type="scientific">Strongylus vulgaris</name>
    <name type="common">Blood worm</name>
    <dbReference type="NCBI Taxonomy" id="40348"/>
    <lineage>
        <taxon>Eukaryota</taxon>
        <taxon>Metazoa</taxon>
        <taxon>Ecdysozoa</taxon>
        <taxon>Nematoda</taxon>
        <taxon>Chromadorea</taxon>
        <taxon>Rhabditida</taxon>
        <taxon>Rhabditina</taxon>
        <taxon>Rhabditomorpha</taxon>
        <taxon>Strongyloidea</taxon>
        <taxon>Strongylidae</taxon>
        <taxon>Strongylus</taxon>
    </lineage>
</organism>
<name>A0A3P7J723_STRVU</name>
<dbReference type="Proteomes" id="UP000270094">
    <property type="component" value="Unassembled WGS sequence"/>
</dbReference>
<protein>
    <submittedName>
        <fullName evidence="1">Uncharacterized protein</fullName>
    </submittedName>
</protein>
<accession>A0A3P7J723</accession>
<dbReference type="EMBL" id="UYYB01095704">
    <property type="protein sequence ID" value="VDM75699.1"/>
    <property type="molecule type" value="Genomic_DNA"/>
</dbReference>
<evidence type="ECO:0000313" key="2">
    <source>
        <dbReference type="Proteomes" id="UP000270094"/>
    </source>
</evidence>
<gene>
    <name evidence="1" type="ORF">SVUK_LOCUS10697</name>
</gene>